<reference evidence="1" key="1">
    <citation type="submission" date="2020-08" db="EMBL/GenBank/DDBJ databases">
        <authorList>
            <person name="Hu Y."/>
            <person name="Nguyen S.V."/>
            <person name="Li F."/>
            <person name="Fanning S."/>
        </authorList>
    </citation>
    <scope>NUCLEOTIDE SEQUENCE</scope>
    <source>
        <strain evidence="1">SYSU D8009</strain>
    </source>
</reference>
<organism evidence="1 2">
    <name type="scientific">Siccirubricoccus deserti</name>
    <dbReference type="NCBI Taxonomy" id="2013562"/>
    <lineage>
        <taxon>Bacteria</taxon>
        <taxon>Pseudomonadati</taxon>
        <taxon>Pseudomonadota</taxon>
        <taxon>Alphaproteobacteria</taxon>
        <taxon>Acetobacterales</taxon>
        <taxon>Roseomonadaceae</taxon>
        <taxon>Siccirubricoccus</taxon>
    </lineage>
</organism>
<gene>
    <name evidence="1" type="ORF">H7965_13895</name>
</gene>
<accession>A0A9X0R0X0</accession>
<comment type="caution">
    <text evidence="1">The sequence shown here is derived from an EMBL/GenBank/DDBJ whole genome shotgun (WGS) entry which is preliminary data.</text>
</comment>
<evidence type="ECO:0000313" key="2">
    <source>
        <dbReference type="Proteomes" id="UP000600101"/>
    </source>
</evidence>
<protein>
    <submittedName>
        <fullName evidence="1">Uncharacterized protein</fullName>
    </submittedName>
</protein>
<keyword evidence="2" id="KW-1185">Reference proteome</keyword>
<dbReference type="EMBL" id="JACOMF010000015">
    <property type="protein sequence ID" value="MBC4016413.1"/>
    <property type="molecule type" value="Genomic_DNA"/>
</dbReference>
<dbReference type="Proteomes" id="UP000600101">
    <property type="component" value="Unassembled WGS sequence"/>
</dbReference>
<dbReference type="RefSeq" id="WP_186771186.1">
    <property type="nucleotide sequence ID" value="NZ_JACOMF010000015.1"/>
</dbReference>
<dbReference type="AlphaFoldDB" id="A0A9X0R0X0"/>
<sequence>MDFGTRSIRSAGAGSGSIEVTLPAALRELQGLPCRIILRDGLQPEIVLQPDLRPARAAFTRLSLRLQNALDLPAGDPPFGDILLSLQPEEVPPGAPRLAWTDGVALAAPPPHPLAPLARSLRGLAEPLALLAGIGPDLAPAFAAATAWLLTGLVPEPNEQEGCNIVAEALSTEGMNARPPLLPEDAYDPAAWKAAQPLLRRLFGLHRDWTADPMRRAALGTAW</sequence>
<proteinExistence type="predicted"/>
<name>A0A9X0R0X0_9PROT</name>
<evidence type="ECO:0000313" key="1">
    <source>
        <dbReference type="EMBL" id="MBC4016413.1"/>
    </source>
</evidence>